<dbReference type="PRINTS" id="PR00987">
    <property type="entry name" value="TRNASYNTHGLU"/>
</dbReference>
<dbReference type="InterPro" id="IPR000924">
    <property type="entry name" value="Glu/Gln-tRNA-synth"/>
</dbReference>
<evidence type="ECO:0000259" key="9">
    <source>
        <dbReference type="Pfam" id="PF00749"/>
    </source>
</evidence>
<dbReference type="GO" id="GO:0005524">
    <property type="term" value="F:ATP binding"/>
    <property type="evidence" value="ECO:0007669"/>
    <property type="project" value="UniProtKB-KW"/>
</dbReference>
<feature type="domain" description="Glutamyl/glutaminyl-tRNA synthetase class Ib catalytic" evidence="9">
    <location>
        <begin position="6"/>
        <end position="309"/>
    </location>
</feature>
<keyword evidence="3 8" id="KW-0436">Ligase</keyword>
<dbReference type="InterPro" id="IPR004527">
    <property type="entry name" value="Glu-tRNA-ligase_bac/mito"/>
</dbReference>
<dbReference type="PANTHER" id="PTHR43311:SF2">
    <property type="entry name" value="GLUTAMATE--TRNA LIGASE, MITOCHONDRIAL-RELATED"/>
    <property type="match status" value="1"/>
</dbReference>
<evidence type="ECO:0000256" key="8">
    <source>
        <dbReference type="RuleBase" id="RU363037"/>
    </source>
</evidence>
<dbReference type="NCBIfam" id="TIGR00464">
    <property type="entry name" value="gltX_bact"/>
    <property type="match status" value="1"/>
</dbReference>
<organism evidence="10 11">
    <name type="scientific">Candidatus Xenolissoclinum pacificiensis L6</name>
    <dbReference type="NCBI Taxonomy" id="1401685"/>
    <lineage>
        <taxon>Bacteria</taxon>
        <taxon>Pseudomonadati</taxon>
        <taxon>Pseudomonadota</taxon>
        <taxon>Alphaproteobacteria</taxon>
        <taxon>Rickettsiales</taxon>
        <taxon>Anaplasmataceae</taxon>
        <taxon>Candidatus Xenolissoclinum</taxon>
    </lineage>
</organism>
<name>W2UYR2_9RICK</name>
<dbReference type="PROSITE" id="PS00178">
    <property type="entry name" value="AA_TRNA_LIGASE_I"/>
    <property type="match status" value="1"/>
</dbReference>
<dbReference type="GO" id="GO:0006424">
    <property type="term" value="P:glutamyl-tRNA aminoacylation"/>
    <property type="evidence" value="ECO:0007669"/>
    <property type="project" value="InterPro"/>
</dbReference>
<comment type="caution">
    <text evidence="10">The sequence shown here is derived from an EMBL/GenBank/DDBJ whole genome shotgun (WGS) entry which is preliminary data.</text>
</comment>
<dbReference type="InterPro" id="IPR020058">
    <property type="entry name" value="Glu/Gln-tRNA-synth_Ib_cat-dom"/>
</dbReference>
<dbReference type="Pfam" id="PF00749">
    <property type="entry name" value="tRNA-synt_1c"/>
    <property type="match status" value="1"/>
</dbReference>
<keyword evidence="5 8" id="KW-0067">ATP-binding</keyword>
<reference evidence="10 11" key="1">
    <citation type="journal article" date="2013" name="PLoS ONE">
        <title>Bacterial endosymbiosis in a chordate host: long-term co-evolution and conservation of secondary metabolism.</title>
        <authorList>
            <person name="Kwan J.C."/>
            <person name="Schmidt E.W."/>
        </authorList>
    </citation>
    <scope>NUCLEOTIDE SEQUENCE [LARGE SCALE GENOMIC DNA]</scope>
    <source>
        <strain evidence="11">L6</strain>
    </source>
</reference>
<gene>
    <name evidence="10" type="primary">gltX</name>
    <name evidence="10" type="ORF">P857_149</name>
</gene>
<evidence type="ECO:0000256" key="3">
    <source>
        <dbReference type="ARBA" id="ARBA00022598"/>
    </source>
</evidence>
<comment type="similarity">
    <text evidence="1">Belongs to the class-I aminoacyl-tRNA synthetase family. Glutamate--tRNA ligase type 1 subfamily.</text>
</comment>
<evidence type="ECO:0000256" key="4">
    <source>
        <dbReference type="ARBA" id="ARBA00022741"/>
    </source>
</evidence>
<dbReference type="InterPro" id="IPR014729">
    <property type="entry name" value="Rossmann-like_a/b/a_fold"/>
</dbReference>
<sequence>MSFLGRFAPSPTGLLHVGNARTALLNFLHMKSIGGDFLLRIDNTDSTRSKQEYIGNIKSDLQWLNINWKFEFSQSDRTSRYDEIFNQLLAEGKIYPCFETPEELQIKSSLMLKMKKPPIYDRASLKLSTEEIDILLNSGKKPHYRFLLDRVTETWNDGVHNDISIDLSHTSDPVLKRTNGQYTYMLPSTIDDLDYKITHIIRGDDHIVNTAIQIQIIRAILRDASIPIFSHVPLMLFKEGKKLSKRNTDISLEQIRNKYSQDPMVLSSYLALLGSTNNIKYHSSLEDIATKFNLNNCSVATPVFDINKIVQLNTYSIRQLDDIAINRLLSPNLEITPEYWNTIRNNISNIQEVREWWYIFTEQITIPNNIISTINKDIIDNAVLFLPNSFSPQDIKKWSTQILSNSMSCSPRDVFKNLRLSLTGLDYGPELTTICSFLTHDKVKNRLMYVIDKLSKII</sequence>
<dbReference type="GO" id="GO:0004818">
    <property type="term" value="F:glutamate-tRNA ligase activity"/>
    <property type="evidence" value="ECO:0007669"/>
    <property type="project" value="InterPro"/>
</dbReference>
<dbReference type="EMBL" id="AXCJ01000009">
    <property type="protein sequence ID" value="ETO91074.1"/>
    <property type="molecule type" value="Genomic_DNA"/>
</dbReference>
<dbReference type="Proteomes" id="UP000018951">
    <property type="component" value="Unassembled WGS sequence"/>
</dbReference>
<dbReference type="SUPFAM" id="SSF48163">
    <property type="entry name" value="An anticodon-binding domain of class I aminoacyl-tRNA synthetases"/>
    <property type="match status" value="1"/>
</dbReference>
<dbReference type="GO" id="GO:0000049">
    <property type="term" value="F:tRNA binding"/>
    <property type="evidence" value="ECO:0007669"/>
    <property type="project" value="InterPro"/>
</dbReference>
<keyword evidence="2" id="KW-0963">Cytoplasm</keyword>
<protein>
    <submittedName>
        <fullName evidence="10">Glutamyl-tRNA synthetase</fullName>
    </submittedName>
</protein>
<dbReference type="SUPFAM" id="SSF52374">
    <property type="entry name" value="Nucleotidylyl transferase"/>
    <property type="match status" value="1"/>
</dbReference>
<dbReference type="STRING" id="1401685.P857_149"/>
<proteinExistence type="inferred from homology"/>
<evidence type="ECO:0000256" key="6">
    <source>
        <dbReference type="ARBA" id="ARBA00022917"/>
    </source>
</evidence>
<keyword evidence="6 8" id="KW-0648">Protein biosynthesis</keyword>
<evidence type="ECO:0000256" key="1">
    <source>
        <dbReference type="ARBA" id="ARBA00007894"/>
    </source>
</evidence>
<dbReference type="PANTHER" id="PTHR43311">
    <property type="entry name" value="GLUTAMATE--TRNA LIGASE"/>
    <property type="match status" value="1"/>
</dbReference>
<evidence type="ECO:0000313" key="10">
    <source>
        <dbReference type="EMBL" id="ETO91074.1"/>
    </source>
</evidence>
<keyword evidence="7 8" id="KW-0030">Aminoacyl-tRNA synthetase</keyword>
<keyword evidence="4 8" id="KW-0547">Nucleotide-binding</keyword>
<accession>W2UYR2</accession>
<evidence type="ECO:0000256" key="7">
    <source>
        <dbReference type="ARBA" id="ARBA00023146"/>
    </source>
</evidence>
<dbReference type="AlphaFoldDB" id="W2UYR2"/>
<dbReference type="InterPro" id="IPR008925">
    <property type="entry name" value="aa_tRNA-synth_I_cd-bd_sf"/>
</dbReference>
<dbReference type="Gene3D" id="3.40.50.620">
    <property type="entry name" value="HUPs"/>
    <property type="match status" value="1"/>
</dbReference>
<evidence type="ECO:0000256" key="2">
    <source>
        <dbReference type="ARBA" id="ARBA00022490"/>
    </source>
</evidence>
<dbReference type="Gene3D" id="1.10.10.350">
    <property type="match status" value="1"/>
</dbReference>
<evidence type="ECO:0000313" key="11">
    <source>
        <dbReference type="Proteomes" id="UP000018951"/>
    </source>
</evidence>
<keyword evidence="11" id="KW-1185">Reference proteome</keyword>
<evidence type="ECO:0000256" key="5">
    <source>
        <dbReference type="ARBA" id="ARBA00022840"/>
    </source>
</evidence>
<dbReference type="InterPro" id="IPR049940">
    <property type="entry name" value="GluQ/Sye"/>
</dbReference>
<dbReference type="InterPro" id="IPR020751">
    <property type="entry name" value="aa-tRNA-synth_I_codon-bd_sub2"/>
</dbReference>
<dbReference type="InterPro" id="IPR001412">
    <property type="entry name" value="aa-tRNA-synth_I_CS"/>
</dbReference>